<sequence>MRHLIAALSCAIALAGPAGAQQSGTVVELYTSQGCSSCPPADRLLAQMADRDDVIAIALHVDYWDYIGWTDDLARPEYTQRQRAYAQRWNAKNVYTPQMVIAGAVGVVGSDPGAVMNAMAVHRNTASPIALEVLRRGDGLHISARAIGDVPAQALVQVVSLTHSVTRNIERGENAGKTIDYRNVVTGWQNAGIWTTAQPARLSVPLDHAGPVVVIVQDGTSGPILGAVKLP</sequence>
<dbReference type="RefSeq" id="WP_226746969.1">
    <property type="nucleotide sequence ID" value="NZ_JAJATZ010000001.1"/>
</dbReference>
<dbReference type="Proteomes" id="UP001138961">
    <property type="component" value="Unassembled WGS sequence"/>
</dbReference>
<dbReference type="EMBL" id="JAJATZ010000001">
    <property type="protein sequence ID" value="MCB5197911.1"/>
    <property type="molecule type" value="Genomic_DNA"/>
</dbReference>
<keyword evidence="1" id="KW-0732">Signal</keyword>
<feature type="chain" id="PRO_5047370253" evidence="1">
    <location>
        <begin position="21"/>
        <end position="231"/>
    </location>
</feature>
<name>A0ABS8BQV2_9RHOB</name>
<protein>
    <submittedName>
        <fullName evidence="2">DUF1223 domain-containing protein</fullName>
    </submittedName>
</protein>
<dbReference type="PANTHER" id="PTHR36057:SF1">
    <property type="entry name" value="LIPOPROTEIN LIPID ATTACHMENT SITE-LIKE PROTEIN, PUTATIVE (DUF1223)-RELATED"/>
    <property type="match status" value="1"/>
</dbReference>
<dbReference type="InterPro" id="IPR010634">
    <property type="entry name" value="DUF1223"/>
</dbReference>
<dbReference type="Pfam" id="PF06764">
    <property type="entry name" value="DUF1223"/>
    <property type="match status" value="1"/>
</dbReference>
<evidence type="ECO:0000313" key="3">
    <source>
        <dbReference type="Proteomes" id="UP001138961"/>
    </source>
</evidence>
<organism evidence="2 3">
    <name type="scientific">Loktanella gaetbuli</name>
    <dbReference type="NCBI Taxonomy" id="2881335"/>
    <lineage>
        <taxon>Bacteria</taxon>
        <taxon>Pseudomonadati</taxon>
        <taxon>Pseudomonadota</taxon>
        <taxon>Alphaproteobacteria</taxon>
        <taxon>Rhodobacterales</taxon>
        <taxon>Roseobacteraceae</taxon>
        <taxon>Loktanella</taxon>
    </lineage>
</organism>
<gene>
    <name evidence="2" type="ORF">LGQ03_01520</name>
</gene>
<dbReference type="PANTHER" id="PTHR36057">
    <property type="match status" value="1"/>
</dbReference>
<accession>A0ABS8BQV2</accession>
<dbReference type="InterPro" id="IPR036249">
    <property type="entry name" value="Thioredoxin-like_sf"/>
</dbReference>
<reference evidence="2" key="1">
    <citation type="submission" date="2021-10" db="EMBL/GenBank/DDBJ databases">
        <title>Loktanella gaetbuli sp. nov., isolated from a tidal flat.</title>
        <authorList>
            <person name="Park S."/>
            <person name="Yoon J.-H."/>
        </authorList>
    </citation>
    <scope>NUCLEOTIDE SEQUENCE</scope>
    <source>
        <strain evidence="2">TSTF-M6</strain>
    </source>
</reference>
<comment type="caution">
    <text evidence="2">The sequence shown here is derived from an EMBL/GenBank/DDBJ whole genome shotgun (WGS) entry which is preliminary data.</text>
</comment>
<evidence type="ECO:0000256" key="1">
    <source>
        <dbReference type="SAM" id="SignalP"/>
    </source>
</evidence>
<proteinExistence type="predicted"/>
<dbReference type="SUPFAM" id="SSF52833">
    <property type="entry name" value="Thioredoxin-like"/>
    <property type="match status" value="1"/>
</dbReference>
<feature type="signal peptide" evidence="1">
    <location>
        <begin position="1"/>
        <end position="20"/>
    </location>
</feature>
<keyword evidence="3" id="KW-1185">Reference proteome</keyword>
<evidence type="ECO:0000313" key="2">
    <source>
        <dbReference type="EMBL" id="MCB5197911.1"/>
    </source>
</evidence>